<dbReference type="Proteomes" id="UP000250028">
    <property type="component" value="Unassembled WGS sequence"/>
</dbReference>
<protein>
    <submittedName>
        <fullName evidence="1">Uncharacterized protein</fullName>
    </submittedName>
</protein>
<dbReference type="EMBL" id="UESZ01000001">
    <property type="protein sequence ID" value="SSA34317.1"/>
    <property type="molecule type" value="Genomic_DNA"/>
</dbReference>
<organism evidence="1 2">
    <name type="scientific">Branchiibius hedensis</name>
    <dbReference type="NCBI Taxonomy" id="672460"/>
    <lineage>
        <taxon>Bacteria</taxon>
        <taxon>Bacillati</taxon>
        <taxon>Actinomycetota</taxon>
        <taxon>Actinomycetes</taxon>
        <taxon>Micrococcales</taxon>
        <taxon>Dermacoccaceae</taxon>
        <taxon>Branchiibius</taxon>
    </lineage>
</organism>
<dbReference type="AlphaFoldDB" id="A0A2Y8ZWR3"/>
<reference evidence="2" key="1">
    <citation type="submission" date="2016-10" db="EMBL/GenBank/DDBJ databases">
        <authorList>
            <person name="Varghese N."/>
            <person name="Submissions S."/>
        </authorList>
    </citation>
    <scope>NUCLEOTIDE SEQUENCE [LARGE SCALE GENOMIC DNA]</scope>
    <source>
        <strain evidence="2">DSM 22951</strain>
    </source>
</reference>
<gene>
    <name evidence="1" type="ORF">SAMN04489750_1634</name>
</gene>
<evidence type="ECO:0000313" key="1">
    <source>
        <dbReference type="EMBL" id="SSA34317.1"/>
    </source>
</evidence>
<keyword evidence="2" id="KW-1185">Reference proteome</keyword>
<sequence length="173" mass="19165">MRWRRKGRVVELPNDVRANLGLGRKERVLAQGQDDNTAAYVVVTTTHLVVASDVGLVLRRPWHEVDAGSWSPDTWTLSVTWVDGSRARQWTFRDQTGMIAETFHERVQASVVRSEPLGLKGPNGNGRVVVRRDLATGELFLQTVLGRRVDTSNPAVDAAIERVSAGLRDDVGL</sequence>
<name>A0A2Y8ZWR3_9MICO</name>
<dbReference type="RefSeq" id="WP_170119788.1">
    <property type="nucleotide sequence ID" value="NZ_QGDN01000001.1"/>
</dbReference>
<evidence type="ECO:0000313" key="2">
    <source>
        <dbReference type="Proteomes" id="UP000250028"/>
    </source>
</evidence>
<accession>A0A2Y8ZWR3</accession>
<proteinExistence type="predicted"/>